<keyword evidence="3 5" id="KW-0067">ATP-binding</keyword>
<dbReference type="Pfam" id="PF00005">
    <property type="entry name" value="ABC_tran"/>
    <property type="match status" value="1"/>
</dbReference>
<protein>
    <submittedName>
        <fullName evidence="5">ABC transporter ATP-binding protein</fullName>
    </submittedName>
</protein>
<dbReference type="InterPro" id="IPR017871">
    <property type="entry name" value="ABC_transporter-like_CS"/>
</dbReference>
<sequence length="251" mass="28491">MSTYQTSNEKLRVSNIKKTFGSMDIINDVSFYASENEFISLLGPSGSGKSTIFNIISGLLLQDSGEIIIDGRECHGNIEKVSYMHQKDLLLPWKNIVDNTTLSLIIKGKSKKEARAEVLTHFKTFGLQGFEYKYPFQLSGGMRQRAALLRTYMSSADIMLLDEPFGALDAITRSKMHYWLIDVIKELKATIIFITHDIEEAIFLSDRIYVLSDKPATIKKEIIVDLPKNRTADIVTSEKFNEIKRIILQTL</sequence>
<dbReference type="GO" id="GO:0005524">
    <property type="term" value="F:ATP binding"/>
    <property type="evidence" value="ECO:0007669"/>
    <property type="project" value="UniProtKB-KW"/>
</dbReference>
<dbReference type="InterPro" id="IPR003439">
    <property type="entry name" value="ABC_transporter-like_ATP-bd"/>
</dbReference>
<gene>
    <name evidence="5" type="ORF">Ctaglu_19580</name>
</gene>
<keyword evidence="1" id="KW-0813">Transport</keyword>
<dbReference type="Proteomes" id="UP000287872">
    <property type="component" value="Unassembled WGS sequence"/>
</dbReference>
<dbReference type="AlphaFoldDB" id="A0A401ULD8"/>
<evidence type="ECO:0000256" key="2">
    <source>
        <dbReference type="ARBA" id="ARBA00022741"/>
    </source>
</evidence>
<comment type="caution">
    <text evidence="5">The sequence shown here is derived from an EMBL/GenBank/DDBJ whole genome shotgun (WGS) entry which is preliminary data.</text>
</comment>
<accession>A0A401ULD8</accession>
<dbReference type="PROSITE" id="PS50893">
    <property type="entry name" value="ABC_TRANSPORTER_2"/>
    <property type="match status" value="1"/>
</dbReference>
<dbReference type="CDD" id="cd03293">
    <property type="entry name" value="ABC_NrtD_SsuB_transporters"/>
    <property type="match status" value="1"/>
</dbReference>
<keyword evidence="2" id="KW-0547">Nucleotide-binding</keyword>
<evidence type="ECO:0000313" key="5">
    <source>
        <dbReference type="EMBL" id="GCD10335.1"/>
    </source>
</evidence>
<dbReference type="SMART" id="SM00382">
    <property type="entry name" value="AAA"/>
    <property type="match status" value="1"/>
</dbReference>
<dbReference type="InterPro" id="IPR050166">
    <property type="entry name" value="ABC_transporter_ATP-bind"/>
</dbReference>
<evidence type="ECO:0000256" key="3">
    <source>
        <dbReference type="ARBA" id="ARBA00022840"/>
    </source>
</evidence>
<dbReference type="PANTHER" id="PTHR42788:SF2">
    <property type="entry name" value="ABC TRANSPORTER ATP-BINDING PROTEIN"/>
    <property type="match status" value="1"/>
</dbReference>
<dbReference type="InterPro" id="IPR027417">
    <property type="entry name" value="P-loop_NTPase"/>
</dbReference>
<reference evidence="5 6" key="1">
    <citation type="submission" date="2018-11" db="EMBL/GenBank/DDBJ databases">
        <title>Genome sequencing and assembly of Clostridium tagluense strain A121.</title>
        <authorList>
            <person name="Murakami T."/>
            <person name="Segawa T."/>
            <person name="Shcherbakova V.A."/>
            <person name="Mori H."/>
            <person name="Yoshimura Y."/>
        </authorList>
    </citation>
    <scope>NUCLEOTIDE SEQUENCE [LARGE SCALE GENOMIC DNA]</scope>
    <source>
        <strain evidence="5 6">A121</strain>
    </source>
</reference>
<dbReference type="RefSeq" id="WP_125000771.1">
    <property type="nucleotide sequence ID" value="NZ_BHYK01000009.1"/>
</dbReference>
<evidence type="ECO:0000259" key="4">
    <source>
        <dbReference type="PROSITE" id="PS50893"/>
    </source>
</evidence>
<dbReference type="InterPro" id="IPR003593">
    <property type="entry name" value="AAA+_ATPase"/>
</dbReference>
<evidence type="ECO:0000313" key="6">
    <source>
        <dbReference type="Proteomes" id="UP000287872"/>
    </source>
</evidence>
<name>A0A401ULD8_9CLOT</name>
<dbReference type="EMBL" id="BHYK01000009">
    <property type="protein sequence ID" value="GCD10335.1"/>
    <property type="molecule type" value="Genomic_DNA"/>
</dbReference>
<dbReference type="GO" id="GO:0016887">
    <property type="term" value="F:ATP hydrolysis activity"/>
    <property type="evidence" value="ECO:0007669"/>
    <property type="project" value="InterPro"/>
</dbReference>
<proteinExistence type="predicted"/>
<dbReference type="PROSITE" id="PS00211">
    <property type="entry name" value="ABC_TRANSPORTER_1"/>
    <property type="match status" value="1"/>
</dbReference>
<dbReference type="Gene3D" id="3.40.50.300">
    <property type="entry name" value="P-loop containing nucleotide triphosphate hydrolases"/>
    <property type="match status" value="1"/>
</dbReference>
<keyword evidence="6" id="KW-1185">Reference proteome</keyword>
<evidence type="ECO:0000256" key="1">
    <source>
        <dbReference type="ARBA" id="ARBA00022448"/>
    </source>
</evidence>
<organism evidence="5 6">
    <name type="scientific">Clostridium tagluense</name>
    <dbReference type="NCBI Taxonomy" id="360422"/>
    <lineage>
        <taxon>Bacteria</taxon>
        <taxon>Bacillati</taxon>
        <taxon>Bacillota</taxon>
        <taxon>Clostridia</taxon>
        <taxon>Eubacteriales</taxon>
        <taxon>Clostridiaceae</taxon>
        <taxon>Clostridium</taxon>
    </lineage>
</organism>
<feature type="domain" description="ABC transporter" evidence="4">
    <location>
        <begin position="11"/>
        <end position="238"/>
    </location>
</feature>
<dbReference type="OrthoDB" id="9801958at2"/>
<dbReference type="PANTHER" id="PTHR42788">
    <property type="entry name" value="TAURINE IMPORT ATP-BINDING PROTEIN-RELATED"/>
    <property type="match status" value="1"/>
</dbReference>
<dbReference type="SUPFAM" id="SSF52540">
    <property type="entry name" value="P-loop containing nucleoside triphosphate hydrolases"/>
    <property type="match status" value="1"/>
</dbReference>